<gene>
    <name evidence="3" type="ORF">BJ969_003530</name>
</gene>
<dbReference type="Proteomes" id="UP000580474">
    <property type="component" value="Unassembled WGS sequence"/>
</dbReference>
<evidence type="ECO:0000313" key="4">
    <source>
        <dbReference type="Proteomes" id="UP000580474"/>
    </source>
</evidence>
<keyword evidence="1" id="KW-1133">Transmembrane helix</keyword>
<dbReference type="Pfam" id="PF07811">
    <property type="entry name" value="TadE"/>
    <property type="match status" value="1"/>
</dbReference>
<feature type="transmembrane region" description="Helical" evidence="1">
    <location>
        <begin position="12"/>
        <end position="33"/>
    </location>
</feature>
<keyword evidence="1" id="KW-0812">Transmembrane</keyword>
<protein>
    <submittedName>
        <fullName evidence="3">Flp pilus assembly protein TadG</fullName>
    </submittedName>
</protein>
<evidence type="ECO:0000256" key="1">
    <source>
        <dbReference type="SAM" id="Phobius"/>
    </source>
</evidence>
<reference evidence="3 4" key="1">
    <citation type="submission" date="2020-08" db="EMBL/GenBank/DDBJ databases">
        <title>Sequencing the genomes of 1000 actinobacteria strains.</title>
        <authorList>
            <person name="Klenk H.-P."/>
        </authorList>
    </citation>
    <scope>NUCLEOTIDE SEQUENCE [LARGE SCALE GENOMIC DNA]</scope>
    <source>
        <strain evidence="3 4">DSM 45582</strain>
    </source>
</reference>
<dbReference type="AlphaFoldDB" id="A0A840NMX0"/>
<dbReference type="EMBL" id="JACHIV010000001">
    <property type="protein sequence ID" value="MBB5070442.1"/>
    <property type="molecule type" value="Genomic_DNA"/>
</dbReference>
<keyword evidence="4" id="KW-1185">Reference proteome</keyword>
<evidence type="ECO:0000259" key="2">
    <source>
        <dbReference type="Pfam" id="PF07811"/>
    </source>
</evidence>
<keyword evidence="1" id="KW-0472">Membrane</keyword>
<proteinExistence type="predicted"/>
<dbReference type="InterPro" id="IPR012495">
    <property type="entry name" value="TadE-like_dom"/>
</dbReference>
<feature type="domain" description="TadE-like" evidence="2">
    <location>
        <begin position="10"/>
        <end position="52"/>
    </location>
</feature>
<dbReference type="RefSeq" id="WP_184479978.1">
    <property type="nucleotide sequence ID" value="NZ_JACHIV010000001.1"/>
</dbReference>
<sequence length="143" mass="14433">MNRPWTSDEGSASVELAVLTPVVLVVLAVVIAGGRIVTAHAALDTATTAAARAASLARTATAAHAAATTTARDTLAQEDVHCAQPSLHIDTGAFNTAPGTAGAVVVRASCTVALADLALPTMPGNIPLHSEFTSPIDPFRGRT</sequence>
<evidence type="ECO:0000313" key="3">
    <source>
        <dbReference type="EMBL" id="MBB5070442.1"/>
    </source>
</evidence>
<accession>A0A840NMX0</accession>
<organism evidence="3 4">
    <name type="scientific">Saccharopolyspora gloriosae</name>
    <dbReference type="NCBI Taxonomy" id="455344"/>
    <lineage>
        <taxon>Bacteria</taxon>
        <taxon>Bacillati</taxon>
        <taxon>Actinomycetota</taxon>
        <taxon>Actinomycetes</taxon>
        <taxon>Pseudonocardiales</taxon>
        <taxon>Pseudonocardiaceae</taxon>
        <taxon>Saccharopolyspora</taxon>
    </lineage>
</organism>
<comment type="caution">
    <text evidence="3">The sequence shown here is derived from an EMBL/GenBank/DDBJ whole genome shotgun (WGS) entry which is preliminary data.</text>
</comment>
<name>A0A840NMX0_9PSEU</name>